<keyword evidence="2" id="KW-1185">Reference proteome</keyword>
<dbReference type="EMBL" id="AP024485">
    <property type="protein sequence ID" value="BCS87877.1"/>
    <property type="molecule type" value="Genomic_DNA"/>
</dbReference>
<dbReference type="Proteomes" id="UP001053296">
    <property type="component" value="Chromosome"/>
</dbReference>
<sequence>MNWRIFRMMYSTYATFNMKGPSCIHPCKQVQINTINTCSLKTYGAHSSDTASCAYEQRHRTDRSAEWEEKTWE</sequence>
<reference evidence="1" key="1">
    <citation type="journal article" date="2022" name="Arch. Microbiol.">
        <title>Pseudodesulfovibrio sediminis sp. nov., a mesophilic and neutrophilic sulfate-reducing bacterium isolated from sediment of a brackish lake.</title>
        <authorList>
            <person name="Takahashi A."/>
            <person name="Kojima H."/>
            <person name="Watanabe M."/>
            <person name="Fukui M."/>
        </authorList>
    </citation>
    <scope>NUCLEOTIDE SEQUENCE</scope>
    <source>
        <strain evidence="1">SF6</strain>
    </source>
</reference>
<name>A0ABN6ER14_9BACT</name>
<gene>
    <name evidence="1" type="ORF">PSDVSF_11190</name>
</gene>
<evidence type="ECO:0000313" key="2">
    <source>
        <dbReference type="Proteomes" id="UP001053296"/>
    </source>
</evidence>
<protein>
    <submittedName>
        <fullName evidence="1">Uncharacterized protein</fullName>
    </submittedName>
</protein>
<evidence type="ECO:0000313" key="1">
    <source>
        <dbReference type="EMBL" id="BCS87877.1"/>
    </source>
</evidence>
<proteinExistence type="predicted"/>
<organism evidence="1 2">
    <name type="scientific">Pseudodesulfovibrio sediminis</name>
    <dbReference type="NCBI Taxonomy" id="2810563"/>
    <lineage>
        <taxon>Bacteria</taxon>
        <taxon>Pseudomonadati</taxon>
        <taxon>Thermodesulfobacteriota</taxon>
        <taxon>Desulfovibrionia</taxon>
        <taxon>Desulfovibrionales</taxon>
        <taxon>Desulfovibrionaceae</taxon>
    </lineage>
</organism>
<accession>A0ABN6ER14</accession>